<evidence type="ECO:0000313" key="6">
    <source>
        <dbReference type="EMBL" id="MCI64444.1"/>
    </source>
</evidence>
<comment type="subcellular location">
    <subcellularLocation>
        <location evidence="1">Cell membrane</location>
        <topology evidence="1">Lipid-anchor</topology>
        <topology evidence="1">GPI-anchor</topology>
    </subcellularLocation>
</comment>
<evidence type="ECO:0000256" key="5">
    <source>
        <dbReference type="ARBA" id="ARBA00023136"/>
    </source>
</evidence>
<keyword evidence="3" id="KW-0325">Glycoprotein</keyword>
<protein>
    <submittedName>
        <fullName evidence="6">Fasciclin-like arabinogalactan protein 4-like</fullName>
    </submittedName>
</protein>
<dbReference type="PANTHER" id="PTHR32077:SF86">
    <property type="entry name" value="FAS1 DOMAIN-CONTAINING PROTEIN SELMODRAFT_448915"/>
    <property type="match status" value="1"/>
</dbReference>
<name>A0A392TUS9_9FABA</name>
<dbReference type="GO" id="GO:0098552">
    <property type="term" value="C:side of membrane"/>
    <property type="evidence" value="ECO:0007669"/>
    <property type="project" value="UniProtKB-KW"/>
</dbReference>
<accession>A0A392TUS9</accession>
<dbReference type="Proteomes" id="UP000265520">
    <property type="component" value="Unassembled WGS sequence"/>
</dbReference>
<keyword evidence="7" id="KW-1185">Reference proteome</keyword>
<keyword evidence="5" id="KW-0472">Membrane</keyword>
<feature type="non-terminal residue" evidence="6">
    <location>
        <position position="79"/>
    </location>
</feature>
<keyword evidence="3" id="KW-0449">Lipoprotein</keyword>
<reference evidence="6 7" key="1">
    <citation type="journal article" date="2018" name="Front. Plant Sci.">
        <title>Red Clover (Trifolium pratense) and Zigzag Clover (T. medium) - A Picture of Genomic Similarities and Differences.</title>
        <authorList>
            <person name="Dluhosova J."/>
            <person name="Istvanek J."/>
            <person name="Nedelnik J."/>
            <person name="Repkova J."/>
        </authorList>
    </citation>
    <scope>NUCLEOTIDE SEQUENCE [LARGE SCALE GENOMIC DNA]</scope>
    <source>
        <strain evidence="7">cv. 10/8</strain>
        <tissue evidence="6">Leaf</tissue>
    </source>
</reference>
<evidence type="ECO:0000313" key="7">
    <source>
        <dbReference type="Proteomes" id="UP000265520"/>
    </source>
</evidence>
<evidence type="ECO:0000256" key="2">
    <source>
        <dbReference type="ARBA" id="ARBA00022475"/>
    </source>
</evidence>
<comment type="caution">
    <text evidence="6">The sequence shown here is derived from an EMBL/GenBank/DDBJ whole genome shotgun (WGS) entry which is preliminary data.</text>
</comment>
<organism evidence="6 7">
    <name type="scientific">Trifolium medium</name>
    <dbReference type="NCBI Taxonomy" id="97028"/>
    <lineage>
        <taxon>Eukaryota</taxon>
        <taxon>Viridiplantae</taxon>
        <taxon>Streptophyta</taxon>
        <taxon>Embryophyta</taxon>
        <taxon>Tracheophyta</taxon>
        <taxon>Spermatophyta</taxon>
        <taxon>Magnoliopsida</taxon>
        <taxon>eudicotyledons</taxon>
        <taxon>Gunneridae</taxon>
        <taxon>Pentapetalae</taxon>
        <taxon>rosids</taxon>
        <taxon>fabids</taxon>
        <taxon>Fabales</taxon>
        <taxon>Fabaceae</taxon>
        <taxon>Papilionoideae</taxon>
        <taxon>50 kb inversion clade</taxon>
        <taxon>NPAAA clade</taxon>
        <taxon>Hologalegina</taxon>
        <taxon>IRL clade</taxon>
        <taxon>Trifolieae</taxon>
        <taxon>Trifolium</taxon>
    </lineage>
</organism>
<dbReference type="GO" id="GO:0009834">
    <property type="term" value="P:plant-type secondary cell wall biogenesis"/>
    <property type="evidence" value="ECO:0007669"/>
    <property type="project" value="TreeGrafter"/>
</dbReference>
<evidence type="ECO:0000256" key="4">
    <source>
        <dbReference type="ARBA" id="ARBA00022729"/>
    </source>
</evidence>
<evidence type="ECO:0000256" key="3">
    <source>
        <dbReference type="ARBA" id="ARBA00022622"/>
    </source>
</evidence>
<dbReference type="EMBL" id="LXQA010656071">
    <property type="protein sequence ID" value="MCI64444.1"/>
    <property type="molecule type" value="Genomic_DNA"/>
</dbReference>
<sequence>MTLASEDMGAPSFLLNISSINGSMVVISTGVVEAVITRTMFDHYPVVIYAVSMVLLPTELFGTIPDEYAIPPQQDDAPP</sequence>
<evidence type="ECO:0000256" key="1">
    <source>
        <dbReference type="ARBA" id="ARBA00004609"/>
    </source>
</evidence>
<dbReference type="InterPro" id="IPR045003">
    <property type="entry name" value="FLA_A"/>
</dbReference>
<keyword evidence="3" id="KW-0336">GPI-anchor</keyword>
<proteinExistence type="predicted"/>
<keyword evidence="2" id="KW-1003">Cell membrane</keyword>
<keyword evidence="4" id="KW-0732">Signal</keyword>
<dbReference type="AlphaFoldDB" id="A0A392TUS9"/>
<dbReference type="GO" id="GO:0005886">
    <property type="term" value="C:plasma membrane"/>
    <property type="evidence" value="ECO:0007669"/>
    <property type="project" value="UniProtKB-SubCell"/>
</dbReference>
<dbReference type="PANTHER" id="PTHR32077">
    <property type="entry name" value="FASCICLIN-LIKE ARABINOGALACTAN PROTEIN"/>
    <property type="match status" value="1"/>
</dbReference>